<accession>A0A6G0TDU0</accession>
<sequence>MNNMFIRLNKIHVSTSLFIIKRDMFDVSKYGNKSYLISLKKLNVRILYIRESVSEYNNLLSLKLFFIINLFACLSDETSFKETLVRTFSIHLPKTLLINNFQKSFSNLFLASLLILVHIVINFLTFEFGGHSFKEILVTSMFKSSTHSKSLKGSSVNIDFPYKFTQSRYFKPSMFVNFSNLTLVYLSIQSKANPGASNKMQILKVIEFRKTPFRVTKSNVLLENNFKVSLNLDLSSSKFSASSLNEEAIKRNVSTNFILNLRATSLLKDIYFSVEFGITCIFLSSKPSSRIIK</sequence>
<evidence type="ECO:0000256" key="1">
    <source>
        <dbReference type="SAM" id="Phobius"/>
    </source>
</evidence>
<keyword evidence="3" id="KW-1185">Reference proteome</keyword>
<dbReference type="AlphaFoldDB" id="A0A6G0TDU0"/>
<comment type="caution">
    <text evidence="2">The sequence shown here is derived from an EMBL/GenBank/DDBJ whole genome shotgun (WGS) entry which is preliminary data.</text>
</comment>
<keyword evidence="1" id="KW-0812">Transmembrane</keyword>
<gene>
    <name evidence="2" type="ORF">AGLY_011464</name>
</gene>
<protein>
    <submittedName>
        <fullName evidence="2">Uncharacterized protein</fullName>
    </submittedName>
</protein>
<dbReference type="Proteomes" id="UP000475862">
    <property type="component" value="Unassembled WGS sequence"/>
</dbReference>
<keyword evidence="1" id="KW-1133">Transmembrane helix</keyword>
<evidence type="ECO:0000313" key="2">
    <source>
        <dbReference type="EMBL" id="KAE9530002.1"/>
    </source>
</evidence>
<name>A0A6G0TDU0_APHGL</name>
<reference evidence="2 3" key="1">
    <citation type="submission" date="2019-08" db="EMBL/GenBank/DDBJ databases">
        <title>The genome of the soybean aphid Biotype 1, its phylome, world population structure and adaptation to the North American continent.</title>
        <authorList>
            <person name="Giordano R."/>
            <person name="Donthu R.K."/>
            <person name="Hernandez A.G."/>
            <person name="Wright C.L."/>
            <person name="Zimin A.V."/>
        </authorList>
    </citation>
    <scope>NUCLEOTIDE SEQUENCE [LARGE SCALE GENOMIC DNA]</scope>
    <source>
        <tissue evidence="2">Whole aphids</tissue>
    </source>
</reference>
<organism evidence="2 3">
    <name type="scientific">Aphis glycines</name>
    <name type="common">Soybean aphid</name>
    <dbReference type="NCBI Taxonomy" id="307491"/>
    <lineage>
        <taxon>Eukaryota</taxon>
        <taxon>Metazoa</taxon>
        <taxon>Ecdysozoa</taxon>
        <taxon>Arthropoda</taxon>
        <taxon>Hexapoda</taxon>
        <taxon>Insecta</taxon>
        <taxon>Pterygota</taxon>
        <taxon>Neoptera</taxon>
        <taxon>Paraneoptera</taxon>
        <taxon>Hemiptera</taxon>
        <taxon>Sternorrhyncha</taxon>
        <taxon>Aphidomorpha</taxon>
        <taxon>Aphidoidea</taxon>
        <taxon>Aphididae</taxon>
        <taxon>Aphidini</taxon>
        <taxon>Aphis</taxon>
        <taxon>Aphis</taxon>
    </lineage>
</organism>
<dbReference type="EMBL" id="VYZN01000043">
    <property type="protein sequence ID" value="KAE9530002.1"/>
    <property type="molecule type" value="Genomic_DNA"/>
</dbReference>
<proteinExistence type="predicted"/>
<keyword evidence="1" id="KW-0472">Membrane</keyword>
<feature type="transmembrane region" description="Helical" evidence="1">
    <location>
        <begin position="108"/>
        <end position="126"/>
    </location>
</feature>
<evidence type="ECO:0000313" key="3">
    <source>
        <dbReference type="Proteomes" id="UP000475862"/>
    </source>
</evidence>